<gene>
    <name evidence="2" type="ORF">CA13_07340</name>
</gene>
<protein>
    <recommendedName>
        <fullName evidence="4">Heparinase II/III-like protein</fullName>
    </recommendedName>
</protein>
<name>A0A5C5YWG9_9BACT</name>
<proteinExistence type="predicted"/>
<accession>A0A5C5YWG9</accession>
<dbReference type="OrthoDB" id="277106at2"/>
<dbReference type="Proteomes" id="UP000315010">
    <property type="component" value="Unassembled WGS sequence"/>
</dbReference>
<dbReference type="AlphaFoldDB" id="A0A5C5YWG9"/>
<evidence type="ECO:0000256" key="1">
    <source>
        <dbReference type="SAM" id="MobiDB-lite"/>
    </source>
</evidence>
<evidence type="ECO:0000313" key="3">
    <source>
        <dbReference type="Proteomes" id="UP000315010"/>
    </source>
</evidence>
<evidence type="ECO:0008006" key="4">
    <source>
        <dbReference type="Google" id="ProtNLM"/>
    </source>
</evidence>
<sequence>MSTDTSASLDAPAGAQGGESGQPISTKTVEPKDIPDVSHAMNDDQWKRLRKKVAARNKKLTARMLFGKPAIGGNVYRWGLATSLDAKVDPLRDALSQLACDQKPKRRKSSRPIDFVEPAKQIIDRLARCPSDTVACHDAILWAAAMPMLAKQFEPALWWDLLGTLQQYRESTLQTTAPASPSLLIGGAELGLTLAWRLADLPSCQRLKKSSIESFRRWVERNEEALPMLLSEPSNVRLVLGSLLRCKRLIEKTTKQKSNLSAASIGDEIATWAAAMTTPDGTAAFSQQSPKEITDDLKDYGVLMQATEFAPSSLHPAMQAALGQGHSGGRLAWEVSLPESFCHCEQAKQAILLPEWDVRRGRTHLQYSGIHNTIELHAGRSMIAAGKIETTIEIDGEPQEPIGEWTFTCEHTDDDVHYLEIEQVWSGGVVLQRQWLLIREDRCLVFADSVMPKMPLESDDKNRKILYRTRFPTTEDVSVVSETETREVFLTTGKPKALVMPLSASEWSSGPTMATLSSTDDDALVVEAVGSGALYCPLWFDFQTNRFKRKRTWRNLTVADERRICPAREAVGYRVQIGSEQWMLYRSLGNRRSRTVLGKHLIADFFAARFDMGDGNLEELVTVDDNESNDG</sequence>
<organism evidence="2 3">
    <name type="scientific">Novipirellula herctigrandis</name>
    <dbReference type="NCBI Taxonomy" id="2527986"/>
    <lineage>
        <taxon>Bacteria</taxon>
        <taxon>Pseudomonadati</taxon>
        <taxon>Planctomycetota</taxon>
        <taxon>Planctomycetia</taxon>
        <taxon>Pirellulales</taxon>
        <taxon>Pirellulaceae</taxon>
        <taxon>Novipirellula</taxon>
    </lineage>
</organism>
<dbReference type="Gene3D" id="2.70.98.70">
    <property type="match status" value="1"/>
</dbReference>
<dbReference type="RefSeq" id="WP_146394576.1">
    <property type="nucleotide sequence ID" value="NZ_SJPJ01000001.1"/>
</dbReference>
<evidence type="ECO:0000313" key="2">
    <source>
        <dbReference type="EMBL" id="TWT79335.1"/>
    </source>
</evidence>
<feature type="compositionally biased region" description="Basic and acidic residues" evidence="1">
    <location>
        <begin position="29"/>
        <end position="43"/>
    </location>
</feature>
<reference evidence="2 3" key="1">
    <citation type="submission" date="2019-02" db="EMBL/GenBank/DDBJ databases">
        <title>Deep-cultivation of Planctomycetes and their phenomic and genomic characterization uncovers novel biology.</title>
        <authorList>
            <person name="Wiegand S."/>
            <person name="Jogler M."/>
            <person name="Boedeker C."/>
            <person name="Pinto D."/>
            <person name="Vollmers J."/>
            <person name="Rivas-Marin E."/>
            <person name="Kohn T."/>
            <person name="Peeters S.H."/>
            <person name="Heuer A."/>
            <person name="Rast P."/>
            <person name="Oberbeckmann S."/>
            <person name="Bunk B."/>
            <person name="Jeske O."/>
            <person name="Meyerdierks A."/>
            <person name="Storesund J.E."/>
            <person name="Kallscheuer N."/>
            <person name="Luecker S."/>
            <person name="Lage O.M."/>
            <person name="Pohl T."/>
            <person name="Merkel B.J."/>
            <person name="Hornburger P."/>
            <person name="Mueller R.-W."/>
            <person name="Bruemmer F."/>
            <person name="Labrenz M."/>
            <person name="Spormann A.M."/>
            <person name="Op Den Camp H."/>
            <person name="Overmann J."/>
            <person name="Amann R."/>
            <person name="Jetten M.S.M."/>
            <person name="Mascher T."/>
            <person name="Medema M.H."/>
            <person name="Devos D.P."/>
            <person name="Kaster A.-K."/>
            <person name="Ovreas L."/>
            <person name="Rohde M."/>
            <person name="Galperin M.Y."/>
            <person name="Jogler C."/>
        </authorList>
    </citation>
    <scope>NUCLEOTIDE SEQUENCE [LARGE SCALE GENOMIC DNA]</scope>
    <source>
        <strain evidence="2 3">CA13</strain>
    </source>
</reference>
<comment type="caution">
    <text evidence="2">The sequence shown here is derived from an EMBL/GenBank/DDBJ whole genome shotgun (WGS) entry which is preliminary data.</text>
</comment>
<keyword evidence="3" id="KW-1185">Reference proteome</keyword>
<feature type="region of interest" description="Disordered" evidence="1">
    <location>
        <begin position="1"/>
        <end position="43"/>
    </location>
</feature>
<dbReference type="EMBL" id="SJPJ01000001">
    <property type="protein sequence ID" value="TWT79335.1"/>
    <property type="molecule type" value="Genomic_DNA"/>
</dbReference>